<reference evidence="10" key="1">
    <citation type="submission" date="2016-10" db="EMBL/GenBank/DDBJ databases">
        <authorList>
            <person name="Varghese N."/>
            <person name="Submissions S."/>
        </authorList>
    </citation>
    <scope>NUCLEOTIDE SEQUENCE [LARGE SCALE GENOMIC DNA]</scope>
    <source>
        <strain evidence="10">M1</strain>
    </source>
</reference>
<dbReference type="InterPro" id="IPR011013">
    <property type="entry name" value="Gal_mutarotase_sf_dom"/>
</dbReference>
<proteinExistence type="inferred from homology"/>
<evidence type="ECO:0000259" key="7">
    <source>
        <dbReference type="Pfam" id="PF17137"/>
    </source>
</evidence>
<dbReference type="STRING" id="186116.SAMN05192569_102716"/>
<evidence type="ECO:0000259" key="6">
    <source>
        <dbReference type="Pfam" id="PF13802"/>
    </source>
</evidence>
<keyword evidence="10" id="KW-1185">Reference proteome</keyword>
<dbReference type="InterPro" id="IPR030459">
    <property type="entry name" value="Glyco_hydro_31_CS"/>
</dbReference>
<evidence type="ECO:0000259" key="5">
    <source>
        <dbReference type="Pfam" id="PF01055"/>
    </source>
</evidence>
<dbReference type="SUPFAM" id="SSF51445">
    <property type="entry name" value="(Trans)glycosidases"/>
    <property type="match status" value="1"/>
</dbReference>
<dbReference type="InterPro" id="IPR000322">
    <property type="entry name" value="Glyco_hydro_31_TIM"/>
</dbReference>
<dbReference type="InterPro" id="IPR048395">
    <property type="entry name" value="Glyco_hydro_31_C"/>
</dbReference>
<dbReference type="InterPro" id="IPR013780">
    <property type="entry name" value="Glyco_hydro_b"/>
</dbReference>
<dbReference type="SUPFAM" id="SSF51011">
    <property type="entry name" value="Glycosyl hydrolase domain"/>
    <property type="match status" value="1"/>
</dbReference>
<keyword evidence="2 4" id="KW-0378">Hydrolase</keyword>
<dbReference type="CDD" id="cd06604">
    <property type="entry name" value="GH31_glucosidase_II_MalA"/>
    <property type="match status" value="1"/>
</dbReference>
<name>A0A1I0TG33_9BACL</name>
<dbReference type="PANTHER" id="PTHR22762">
    <property type="entry name" value="ALPHA-GLUCOSIDASE"/>
    <property type="match status" value="1"/>
</dbReference>
<evidence type="ECO:0000256" key="3">
    <source>
        <dbReference type="ARBA" id="ARBA00023295"/>
    </source>
</evidence>
<dbReference type="PROSITE" id="PS00129">
    <property type="entry name" value="GLYCOSYL_HYDROL_F31_1"/>
    <property type="match status" value="1"/>
</dbReference>
<organism evidence="9 10">
    <name type="scientific">Parageobacillus thermantarcticus</name>
    <dbReference type="NCBI Taxonomy" id="186116"/>
    <lineage>
        <taxon>Bacteria</taxon>
        <taxon>Bacillati</taxon>
        <taxon>Bacillota</taxon>
        <taxon>Bacilli</taxon>
        <taxon>Bacillales</taxon>
        <taxon>Anoxybacillaceae</taxon>
        <taxon>Parageobacillus</taxon>
    </lineage>
</organism>
<dbReference type="Pfam" id="PF21365">
    <property type="entry name" value="Glyco_hydro_31_3rd"/>
    <property type="match status" value="1"/>
</dbReference>
<evidence type="ECO:0000256" key="1">
    <source>
        <dbReference type="ARBA" id="ARBA00007806"/>
    </source>
</evidence>
<sequence length="787" mass="91057">MLEDTSFAIQPEQDDKTQETHRIDIGNMHTFSHTEHVFSFHCDTGIVKIRFYREDIVRIAFNPFGETSLSTSVAVVKEPEKVDASVHETEEEVTLTSAKLTVVLQKRPFRVRIYDNHGRLLVAEGKKGMAFTYQGEVCCFKMMDEADHFYGFGEKTGFLDKRGETMTMWNTDVYAPHNPETDPLYQSHPYFMTVRNGSAHGIFFDNTYKTTFDFQTATDEYCFSAEGGAIDYYVFAGPTPKDVLEQYTDLTGRMPLPPKWALGYHQSRYSYETEQEVREIAQTFIEKDIPLDVIYLDIHYMNGYRVFTFDRNRFPNLKQLIADLKQKGIRVVPIVDPGVKEDPEYVIYQEGIRHDYFCKYIEGNVYFGEVWPGKSAFPDFTNKKVRKWWGEKHQFYTDLGIEGIWNDMNEPSVFNETKTMDVKVIHDNDGDPKTHRELHNVYGFMMGEATYKGMKKLLNGKRPFLLTRAGFSGIQRYAAVWTGDNRSFWEHLQMSLPMCMNLGLSGVAFCGPDVGGFAHNTNGELLTRWMQVGAFTPYFRNHCAIGFRRQEPWAFGEKYERIIKKYIRLRYQWLPHLYTLFAEAHETGAPVMRPLFFEYPDDENTYNLYDEFLVGANVLIAPIMTPSTTRRVAYFPKGNWVDYWTGEVLEGGQYHLISADLETLPIFIKQGSAIALGDVKRSTEMPDEHRTVHIYKANGGKATYVLYDDDGQTFSYEKGDYLRMYIEVEYGENSVHIVTKSEGTYQPSWKLSFAIHHATEQTKVTIDGNEQNAIFDPHQRILLIQSE</sequence>
<dbReference type="CDD" id="cd14752">
    <property type="entry name" value="GH31_N"/>
    <property type="match status" value="1"/>
</dbReference>
<dbReference type="InterPro" id="IPR030458">
    <property type="entry name" value="Glyco_hydro_31_AS"/>
</dbReference>
<evidence type="ECO:0000259" key="8">
    <source>
        <dbReference type="Pfam" id="PF21365"/>
    </source>
</evidence>
<evidence type="ECO:0000313" key="9">
    <source>
        <dbReference type="EMBL" id="SFA50724.1"/>
    </source>
</evidence>
<dbReference type="Pfam" id="PF13802">
    <property type="entry name" value="Gal_mutarotas_2"/>
    <property type="match status" value="1"/>
</dbReference>
<dbReference type="GO" id="GO:0030246">
    <property type="term" value="F:carbohydrate binding"/>
    <property type="evidence" value="ECO:0007669"/>
    <property type="project" value="InterPro"/>
</dbReference>
<dbReference type="Gene3D" id="3.20.20.80">
    <property type="entry name" value="Glycosidases"/>
    <property type="match status" value="2"/>
</dbReference>
<comment type="similarity">
    <text evidence="1 4">Belongs to the glycosyl hydrolase 31 family.</text>
</comment>
<dbReference type="Pfam" id="PF01055">
    <property type="entry name" value="Glyco_hydro_31_2nd"/>
    <property type="match status" value="1"/>
</dbReference>
<dbReference type="GO" id="GO:0005975">
    <property type="term" value="P:carbohydrate metabolic process"/>
    <property type="evidence" value="ECO:0007669"/>
    <property type="project" value="InterPro"/>
</dbReference>
<dbReference type="OrthoDB" id="176168at2"/>
<feature type="domain" description="Glycoside hydrolase family 31 TIM barrel" evidence="5">
    <location>
        <begin position="255"/>
        <end position="580"/>
    </location>
</feature>
<evidence type="ECO:0000256" key="2">
    <source>
        <dbReference type="ARBA" id="ARBA00022801"/>
    </source>
</evidence>
<dbReference type="PROSITE" id="PS00707">
    <property type="entry name" value="GLYCOSYL_HYDROL_F31_2"/>
    <property type="match status" value="1"/>
</dbReference>
<feature type="domain" description="DUF5110" evidence="7">
    <location>
        <begin position="690"/>
        <end position="747"/>
    </location>
</feature>
<gene>
    <name evidence="9" type="ORF">SAMN05192569_102716</name>
</gene>
<evidence type="ECO:0000313" key="10">
    <source>
        <dbReference type="Proteomes" id="UP000198650"/>
    </source>
</evidence>
<dbReference type="SUPFAM" id="SSF74650">
    <property type="entry name" value="Galactose mutarotase-like"/>
    <property type="match status" value="1"/>
</dbReference>
<keyword evidence="3 4" id="KW-0326">Glycosidase</keyword>
<dbReference type="Gene3D" id="2.60.40.1180">
    <property type="entry name" value="Golgi alpha-mannosidase II"/>
    <property type="match status" value="2"/>
</dbReference>
<dbReference type="EMBL" id="FOJS01000027">
    <property type="protein sequence ID" value="SFA50724.1"/>
    <property type="molecule type" value="Genomic_DNA"/>
</dbReference>
<dbReference type="InterPro" id="IPR025887">
    <property type="entry name" value="Glyco_hydro_31_N_dom"/>
</dbReference>
<dbReference type="AlphaFoldDB" id="A0A1I0TG33"/>
<dbReference type="RefSeq" id="WP_090950136.1">
    <property type="nucleotide sequence ID" value="NZ_FOJS01000027.1"/>
</dbReference>
<dbReference type="PANTHER" id="PTHR22762:SF166">
    <property type="entry name" value="ALPHA-GLUCOSIDASE"/>
    <property type="match status" value="1"/>
</dbReference>
<dbReference type="InterPro" id="IPR033403">
    <property type="entry name" value="DUF5110"/>
</dbReference>
<evidence type="ECO:0000256" key="4">
    <source>
        <dbReference type="RuleBase" id="RU361185"/>
    </source>
</evidence>
<feature type="domain" description="Glycosyl hydrolase family 31 C-terminal" evidence="8">
    <location>
        <begin position="588"/>
        <end position="674"/>
    </location>
</feature>
<dbReference type="GO" id="GO:0090599">
    <property type="term" value="F:alpha-glucosidase activity"/>
    <property type="evidence" value="ECO:0007669"/>
    <property type="project" value="UniProtKB-ARBA"/>
</dbReference>
<dbReference type="InterPro" id="IPR017853">
    <property type="entry name" value="GH"/>
</dbReference>
<dbReference type="Proteomes" id="UP000198650">
    <property type="component" value="Unassembled WGS sequence"/>
</dbReference>
<accession>A0A1I0TG33</accession>
<feature type="domain" description="Glycoside hydrolase family 31 N-terminal" evidence="6">
    <location>
        <begin position="47"/>
        <end position="213"/>
    </location>
</feature>
<dbReference type="Pfam" id="PF17137">
    <property type="entry name" value="DUF5110"/>
    <property type="match status" value="1"/>
</dbReference>
<dbReference type="Gene3D" id="2.60.40.1760">
    <property type="entry name" value="glycosyl hydrolase (family 31)"/>
    <property type="match status" value="1"/>
</dbReference>
<protein>
    <submittedName>
        <fullName evidence="9">Alpha-glucosidase</fullName>
    </submittedName>
</protein>